<dbReference type="GO" id="GO:0003700">
    <property type="term" value="F:DNA-binding transcription factor activity"/>
    <property type="evidence" value="ECO:0000318"/>
    <property type="project" value="GO_Central"/>
</dbReference>
<name>A0A7I4B0H6_PHYPA</name>
<dbReference type="RefSeq" id="XP_024397578.1">
    <property type="nucleotide sequence ID" value="XM_024541810.2"/>
</dbReference>
<keyword evidence="5" id="KW-1185">Reference proteome</keyword>
<accession>A0A7I4B0H6</accession>
<dbReference type="Proteomes" id="UP000006727">
    <property type="component" value="Chromosome 15"/>
</dbReference>
<evidence type="ECO:0000256" key="2">
    <source>
        <dbReference type="ARBA" id="ARBA00023163"/>
    </source>
</evidence>
<dbReference type="GO" id="GO:0005634">
    <property type="term" value="C:nucleus"/>
    <property type="evidence" value="ECO:0000318"/>
    <property type="project" value="GO_Central"/>
</dbReference>
<dbReference type="Gramene" id="Pp3c15_8710V3.2">
    <property type="protein sequence ID" value="Pp3c15_8710V3.2"/>
    <property type="gene ID" value="Pp3c15_8710"/>
</dbReference>
<dbReference type="OrthoDB" id="767511at2759"/>
<protein>
    <submittedName>
        <fullName evidence="4">Uncharacterized protein</fullName>
    </submittedName>
</protein>
<dbReference type="RefSeq" id="XP_024397579.1">
    <property type="nucleotide sequence ID" value="XM_024541811.2"/>
</dbReference>
<dbReference type="RefSeq" id="XP_024397576.1">
    <property type="nucleotide sequence ID" value="XM_024541808.2"/>
</dbReference>
<evidence type="ECO:0000256" key="3">
    <source>
        <dbReference type="SAM" id="MobiDB-lite"/>
    </source>
</evidence>
<reference evidence="4" key="3">
    <citation type="submission" date="2020-12" db="UniProtKB">
        <authorList>
            <consortium name="EnsemblPlants"/>
        </authorList>
    </citation>
    <scope>IDENTIFICATION</scope>
</reference>
<keyword evidence="2" id="KW-0804">Transcription</keyword>
<dbReference type="InterPro" id="IPR005202">
    <property type="entry name" value="TF_GRAS"/>
</dbReference>
<dbReference type="Pfam" id="PF03514">
    <property type="entry name" value="GRAS"/>
    <property type="match status" value="1"/>
</dbReference>
<dbReference type="GeneID" id="112292878"/>
<dbReference type="GO" id="GO:0006355">
    <property type="term" value="P:regulation of DNA-templated transcription"/>
    <property type="evidence" value="ECO:0000318"/>
    <property type="project" value="GO_Central"/>
</dbReference>
<reference evidence="4 5" key="1">
    <citation type="journal article" date="2008" name="Science">
        <title>The Physcomitrella genome reveals evolutionary insights into the conquest of land by plants.</title>
        <authorList>
            <person name="Rensing S."/>
            <person name="Lang D."/>
            <person name="Zimmer A."/>
            <person name="Terry A."/>
            <person name="Salamov A."/>
            <person name="Shapiro H."/>
            <person name="Nishiyama T."/>
            <person name="Perroud P.-F."/>
            <person name="Lindquist E."/>
            <person name="Kamisugi Y."/>
            <person name="Tanahashi T."/>
            <person name="Sakakibara K."/>
            <person name="Fujita T."/>
            <person name="Oishi K."/>
            <person name="Shin-I T."/>
            <person name="Kuroki Y."/>
            <person name="Toyoda A."/>
            <person name="Suzuki Y."/>
            <person name="Hashimoto A."/>
            <person name="Yamaguchi K."/>
            <person name="Sugano A."/>
            <person name="Kohara Y."/>
            <person name="Fujiyama A."/>
            <person name="Anterola A."/>
            <person name="Aoki S."/>
            <person name="Ashton N."/>
            <person name="Barbazuk W.B."/>
            <person name="Barker E."/>
            <person name="Bennetzen J."/>
            <person name="Bezanilla M."/>
            <person name="Blankenship R."/>
            <person name="Cho S.H."/>
            <person name="Dutcher S."/>
            <person name="Estelle M."/>
            <person name="Fawcett J.A."/>
            <person name="Gundlach H."/>
            <person name="Hanada K."/>
            <person name="Heyl A."/>
            <person name="Hicks K.A."/>
            <person name="Hugh J."/>
            <person name="Lohr M."/>
            <person name="Mayer K."/>
            <person name="Melkozernov A."/>
            <person name="Murata T."/>
            <person name="Nelson D."/>
            <person name="Pils B."/>
            <person name="Prigge M."/>
            <person name="Reiss B."/>
            <person name="Renner T."/>
            <person name="Rombauts S."/>
            <person name="Rushton P."/>
            <person name="Sanderfoot A."/>
            <person name="Schween G."/>
            <person name="Shiu S.-H."/>
            <person name="Stueber K."/>
            <person name="Theodoulou F.L."/>
            <person name="Tu H."/>
            <person name="Van de Peer Y."/>
            <person name="Verrier P.J."/>
            <person name="Waters E."/>
            <person name="Wood A."/>
            <person name="Yang L."/>
            <person name="Cove D."/>
            <person name="Cuming A."/>
            <person name="Hasebe M."/>
            <person name="Lucas S."/>
            <person name="Mishler D.B."/>
            <person name="Reski R."/>
            <person name="Grigoriev I."/>
            <person name="Quatrano R.S."/>
            <person name="Boore J.L."/>
        </authorList>
    </citation>
    <scope>NUCLEOTIDE SEQUENCE [LARGE SCALE GENOMIC DNA]</scope>
    <source>
        <strain evidence="4 5">cv. Gransden 2004</strain>
    </source>
</reference>
<dbReference type="EMBL" id="ABEU02000015">
    <property type="status" value="NOT_ANNOTATED_CDS"/>
    <property type="molecule type" value="Genomic_DNA"/>
</dbReference>
<organism evidence="4 5">
    <name type="scientific">Physcomitrium patens</name>
    <name type="common">Spreading-leaved earth moss</name>
    <name type="synonym">Physcomitrella patens</name>
    <dbReference type="NCBI Taxonomy" id="3218"/>
    <lineage>
        <taxon>Eukaryota</taxon>
        <taxon>Viridiplantae</taxon>
        <taxon>Streptophyta</taxon>
        <taxon>Embryophyta</taxon>
        <taxon>Bryophyta</taxon>
        <taxon>Bryophytina</taxon>
        <taxon>Bryopsida</taxon>
        <taxon>Funariidae</taxon>
        <taxon>Funariales</taxon>
        <taxon>Funariaceae</taxon>
        <taxon>Physcomitrium</taxon>
    </lineage>
</organism>
<dbReference type="InParanoid" id="A0A7I4B0H6"/>
<gene>
    <name evidence="4" type="primary">LOC112292878</name>
</gene>
<dbReference type="RefSeq" id="XP_024397577.1">
    <property type="nucleotide sequence ID" value="XM_024541809.2"/>
</dbReference>
<evidence type="ECO:0000313" key="5">
    <source>
        <dbReference type="Proteomes" id="UP000006727"/>
    </source>
</evidence>
<dbReference type="RefSeq" id="XP_073395068.1">
    <property type="nucleotide sequence ID" value="XM_073538967.1"/>
</dbReference>
<dbReference type="KEGG" id="ppp:112292878"/>
<sequence length="471" mass="53329">MRYAMQGETYLSSTGTCSNRLQHVSSSNSEGLTHSGGTSSSMNNFSQQRQLSIGSVTTESSEMSNFVVEGMTPEQLLVICATAIKQNDSSVVEKAVSALKKVSSIQGEPSERATAYFLKALLLRRSSMPDVSNFTSSSETTNSDEVQWTERRYSLTELTRLVDLTPYFRFGYTASNGALLEAFEGVEQIHILDFSTTHGMQWPTFIEALSDREHGPPSSFRLTLLSSSVPFPPRLQTTYEEVGQRLSKYARLRNIPFDFDVLSQPLANLSSSDLRLREEEVLGVNLSLRIHHLSEESTDESSPRESQQYGAPQSLCPGDKFLYLIRCLNPTVVTLYEEDCDTSSSCFVKRVEQSYAYEWMPFDFLATIWPSENSERQEHEKNVGKKIENIVACEGLNRLNRLESKKQWLRRMNKLRFRIQPVREDVKSQLQDVVDHHNTGWGMKNDEETNTQSLLWKGNPLTFSSSWVPAP</sequence>
<feature type="region of interest" description="Disordered" evidence="3">
    <location>
        <begin position="18"/>
        <end position="54"/>
    </location>
</feature>
<evidence type="ECO:0000313" key="4">
    <source>
        <dbReference type="EnsemblPlants" id="Pp3c15_8710V3.2"/>
    </source>
</evidence>
<keyword evidence="1" id="KW-0805">Transcription regulation</keyword>
<dbReference type="PANTHER" id="PTHR31636">
    <property type="entry name" value="OSJNBA0084A10.13 PROTEIN-RELATED"/>
    <property type="match status" value="1"/>
</dbReference>
<evidence type="ECO:0000256" key="1">
    <source>
        <dbReference type="ARBA" id="ARBA00023015"/>
    </source>
</evidence>
<proteinExistence type="predicted"/>
<dbReference type="EnsemblPlants" id="Pp3c15_8710V3.2">
    <property type="protein sequence ID" value="Pp3c15_8710V3.2"/>
    <property type="gene ID" value="Pp3c15_8710"/>
</dbReference>
<dbReference type="AlphaFoldDB" id="A0A7I4B0H6"/>
<reference evidence="4 5" key="2">
    <citation type="journal article" date="2018" name="Plant J.">
        <title>The Physcomitrella patens chromosome-scale assembly reveals moss genome structure and evolution.</title>
        <authorList>
            <person name="Lang D."/>
            <person name="Ullrich K.K."/>
            <person name="Murat F."/>
            <person name="Fuchs J."/>
            <person name="Jenkins J."/>
            <person name="Haas F.B."/>
            <person name="Piednoel M."/>
            <person name="Gundlach H."/>
            <person name="Van Bel M."/>
            <person name="Meyberg R."/>
            <person name="Vives C."/>
            <person name="Morata J."/>
            <person name="Symeonidi A."/>
            <person name="Hiss M."/>
            <person name="Muchero W."/>
            <person name="Kamisugi Y."/>
            <person name="Saleh O."/>
            <person name="Blanc G."/>
            <person name="Decker E.L."/>
            <person name="van Gessel N."/>
            <person name="Grimwood J."/>
            <person name="Hayes R.D."/>
            <person name="Graham S.W."/>
            <person name="Gunter L.E."/>
            <person name="McDaniel S.F."/>
            <person name="Hoernstein S.N.W."/>
            <person name="Larsson A."/>
            <person name="Li F.W."/>
            <person name="Perroud P.F."/>
            <person name="Phillips J."/>
            <person name="Ranjan P."/>
            <person name="Rokshar D.S."/>
            <person name="Rothfels C.J."/>
            <person name="Schneider L."/>
            <person name="Shu S."/>
            <person name="Stevenson D.W."/>
            <person name="Thummler F."/>
            <person name="Tillich M."/>
            <person name="Villarreal Aguilar J.C."/>
            <person name="Widiez T."/>
            <person name="Wong G.K."/>
            <person name="Wymore A."/>
            <person name="Zhang Y."/>
            <person name="Zimmer A.D."/>
            <person name="Quatrano R.S."/>
            <person name="Mayer K.F.X."/>
            <person name="Goodstein D."/>
            <person name="Casacuberta J.M."/>
            <person name="Vandepoele K."/>
            <person name="Reski R."/>
            <person name="Cuming A.C."/>
            <person name="Tuskan G.A."/>
            <person name="Maumus F."/>
            <person name="Salse J."/>
            <person name="Schmutz J."/>
            <person name="Rensing S.A."/>
        </authorList>
    </citation>
    <scope>NUCLEOTIDE SEQUENCE [LARGE SCALE GENOMIC DNA]</scope>
    <source>
        <strain evidence="4 5">cv. Gransden 2004</strain>
    </source>
</reference>
<dbReference type="GO" id="GO:0043565">
    <property type="term" value="F:sequence-specific DNA binding"/>
    <property type="evidence" value="ECO:0000318"/>
    <property type="project" value="GO_Central"/>
</dbReference>
<dbReference type="PROSITE" id="PS50985">
    <property type="entry name" value="GRAS"/>
    <property type="match status" value="1"/>
</dbReference>